<evidence type="ECO:0000313" key="2">
    <source>
        <dbReference type="EMBL" id="KJV76860.1"/>
    </source>
</evidence>
<comment type="caution">
    <text evidence="2">The sequence shown here is derived from an EMBL/GenBank/DDBJ whole genome shotgun (WGS) entry which is preliminary data.</text>
</comment>
<gene>
    <name evidence="2" type="ORF">OTSTA716_0565</name>
</gene>
<keyword evidence="1" id="KW-0472">Membrane</keyword>
<dbReference type="EMBL" id="LAOA01000013">
    <property type="protein sequence ID" value="KJV76860.1"/>
    <property type="molecule type" value="Genomic_DNA"/>
</dbReference>
<keyword evidence="1" id="KW-0812">Transmembrane</keyword>
<dbReference type="Proteomes" id="UP000033671">
    <property type="component" value="Unassembled WGS sequence"/>
</dbReference>
<evidence type="ECO:0000256" key="1">
    <source>
        <dbReference type="SAM" id="Phobius"/>
    </source>
</evidence>
<evidence type="ECO:0008006" key="4">
    <source>
        <dbReference type="Google" id="ProtNLM"/>
    </source>
</evidence>
<dbReference type="PATRIC" id="fig|1359175.3.peg.488"/>
<name>A0A0F3P953_ORITS</name>
<protein>
    <recommendedName>
        <fullName evidence="4">Transmembrane protein</fullName>
    </recommendedName>
</protein>
<organism evidence="2 3">
    <name type="scientific">Orientia tsutsugamushi str. TA716</name>
    <dbReference type="NCBI Taxonomy" id="1359175"/>
    <lineage>
        <taxon>Bacteria</taxon>
        <taxon>Pseudomonadati</taxon>
        <taxon>Pseudomonadota</taxon>
        <taxon>Alphaproteobacteria</taxon>
        <taxon>Rickettsiales</taxon>
        <taxon>Rickettsiaceae</taxon>
        <taxon>Rickettsieae</taxon>
        <taxon>Orientia</taxon>
    </lineage>
</organism>
<keyword evidence="1" id="KW-1133">Transmembrane helix</keyword>
<proteinExistence type="predicted"/>
<reference evidence="2 3" key="1">
    <citation type="submission" date="2015-01" db="EMBL/GenBank/DDBJ databases">
        <title>Genome Sequencing of Rickettsiales.</title>
        <authorList>
            <person name="Daugherty S.C."/>
            <person name="Su Q."/>
            <person name="Abolude K."/>
            <person name="Beier-Sexton M."/>
            <person name="Carlyon J.A."/>
            <person name="Carter R."/>
            <person name="Day N.P."/>
            <person name="Dumler S.J."/>
            <person name="Dyachenko V."/>
            <person name="Godinez A."/>
            <person name="Kurtti T.J."/>
            <person name="Lichay M."/>
            <person name="Mullins K.E."/>
            <person name="Ott S."/>
            <person name="Pappas-Brown V."/>
            <person name="Paris D.H."/>
            <person name="Patel P."/>
            <person name="Richards A.L."/>
            <person name="Sadzewicz L."/>
            <person name="Sears K."/>
            <person name="Seidman D."/>
            <person name="Sengamalay N."/>
            <person name="Stenos J."/>
            <person name="Tallon L.J."/>
            <person name="Vincent G."/>
            <person name="Fraser C.M."/>
            <person name="Munderloh U."/>
            <person name="Dunning-Hotopp J.C."/>
        </authorList>
    </citation>
    <scope>NUCLEOTIDE SEQUENCE [LARGE SCALE GENOMIC DNA]</scope>
    <source>
        <strain evidence="2 3">TA716</strain>
    </source>
</reference>
<sequence>MHSAKHQKIISKQKTNQDQNYNNLNTIKFYHVLEYNCIIFFLSYFLAELLLFDILL</sequence>
<evidence type="ECO:0000313" key="3">
    <source>
        <dbReference type="Proteomes" id="UP000033671"/>
    </source>
</evidence>
<feature type="transmembrane region" description="Helical" evidence="1">
    <location>
        <begin position="32"/>
        <end position="52"/>
    </location>
</feature>
<accession>A0A0F3P953</accession>
<dbReference type="AlphaFoldDB" id="A0A0F3P953"/>